<evidence type="ECO:0000256" key="4">
    <source>
        <dbReference type="ARBA" id="ARBA00022692"/>
    </source>
</evidence>
<dbReference type="InterPro" id="IPR052263">
    <property type="entry name" value="GPI_Anchor_Biosynth"/>
</dbReference>
<evidence type="ECO:0000256" key="5">
    <source>
        <dbReference type="ARBA" id="ARBA00022989"/>
    </source>
</evidence>
<reference evidence="11" key="2">
    <citation type="submission" date="2010-04" db="EMBL/GenBank/DDBJ databases">
        <authorList>
            <person name="Buell R."/>
            <person name="Hamilton J."/>
            <person name="Hostetler J."/>
        </authorList>
    </citation>
    <scope>NUCLEOTIDE SEQUENCE [LARGE SCALE GENOMIC DNA]</scope>
    <source>
        <strain evidence="11">DAOM:BR144</strain>
    </source>
</reference>
<dbReference type="EnsemblProtists" id="PYU1_T007910">
    <property type="protein sequence ID" value="PYU1_T007910"/>
    <property type="gene ID" value="PYU1_G007894"/>
</dbReference>
<dbReference type="GO" id="GO:0016020">
    <property type="term" value="C:membrane"/>
    <property type="evidence" value="ECO:0007669"/>
    <property type="project" value="UniProtKB-SubCell"/>
</dbReference>
<evidence type="ECO:0000256" key="1">
    <source>
        <dbReference type="ARBA" id="ARBA00004141"/>
    </source>
</evidence>
<organism evidence="10 11">
    <name type="scientific">Globisporangium ultimum (strain ATCC 200006 / CBS 805.95 / DAOM BR144)</name>
    <name type="common">Pythium ultimum</name>
    <dbReference type="NCBI Taxonomy" id="431595"/>
    <lineage>
        <taxon>Eukaryota</taxon>
        <taxon>Sar</taxon>
        <taxon>Stramenopiles</taxon>
        <taxon>Oomycota</taxon>
        <taxon>Peronosporomycetes</taxon>
        <taxon>Pythiales</taxon>
        <taxon>Pythiaceae</taxon>
        <taxon>Globisporangium</taxon>
    </lineage>
</organism>
<dbReference type="PIRSF" id="PIRSF008765">
    <property type="entry name" value="PIG-P_GPI19"/>
    <property type="match status" value="1"/>
</dbReference>
<keyword evidence="6 7" id="KW-0472">Membrane</keyword>
<comment type="pathway">
    <text evidence="2 7">Glycolipid biosynthesis; glycosylphosphatidylinositol-anchor biosynthesis.</text>
</comment>
<evidence type="ECO:0000256" key="8">
    <source>
        <dbReference type="SAM" id="Phobius"/>
    </source>
</evidence>
<evidence type="ECO:0000256" key="2">
    <source>
        <dbReference type="ARBA" id="ARBA00004687"/>
    </source>
</evidence>
<dbReference type="GO" id="GO:0017176">
    <property type="term" value="F:phosphatidylinositol N-acetylglucosaminyltransferase activity"/>
    <property type="evidence" value="ECO:0007669"/>
    <property type="project" value="UniProtKB-UniRule"/>
</dbReference>
<feature type="transmembrane region" description="Helical" evidence="8">
    <location>
        <begin position="32"/>
        <end position="52"/>
    </location>
</feature>
<comment type="function">
    <text evidence="7">Part of the complex catalyzing the transfer of N-acetylglucosamine from UDP-N-acetylglucosamine to phosphatidylinositol, the first step of GPI biosynthesis.</text>
</comment>
<evidence type="ECO:0000259" key="9">
    <source>
        <dbReference type="Pfam" id="PF08510"/>
    </source>
</evidence>
<dbReference type="eggNOG" id="KOG2257">
    <property type="taxonomic scope" value="Eukaryota"/>
</dbReference>
<comment type="subcellular location">
    <subcellularLocation>
        <location evidence="1">Membrane</location>
        <topology evidence="1">Multi-pass membrane protein</topology>
    </subcellularLocation>
</comment>
<reference evidence="11" key="1">
    <citation type="journal article" date="2010" name="Genome Biol.">
        <title>Genome sequence of the necrotrophic plant pathogen Pythium ultimum reveals original pathogenicity mechanisms and effector repertoire.</title>
        <authorList>
            <person name="Levesque C.A."/>
            <person name="Brouwer H."/>
            <person name="Cano L."/>
            <person name="Hamilton J.P."/>
            <person name="Holt C."/>
            <person name="Huitema E."/>
            <person name="Raffaele S."/>
            <person name="Robideau G.P."/>
            <person name="Thines M."/>
            <person name="Win J."/>
            <person name="Zerillo M.M."/>
            <person name="Beakes G.W."/>
            <person name="Boore J.L."/>
            <person name="Busam D."/>
            <person name="Dumas B."/>
            <person name="Ferriera S."/>
            <person name="Fuerstenberg S.I."/>
            <person name="Gachon C.M."/>
            <person name="Gaulin E."/>
            <person name="Govers F."/>
            <person name="Grenville-Briggs L."/>
            <person name="Horner N."/>
            <person name="Hostetler J."/>
            <person name="Jiang R.H."/>
            <person name="Johnson J."/>
            <person name="Krajaejun T."/>
            <person name="Lin H."/>
            <person name="Meijer H.J."/>
            <person name="Moore B."/>
            <person name="Morris P."/>
            <person name="Phuntmart V."/>
            <person name="Puiu D."/>
            <person name="Shetty J."/>
            <person name="Stajich J.E."/>
            <person name="Tripathy S."/>
            <person name="Wawra S."/>
            <person name="van West P."/>
            <person name="Whitty B.R."/>
            <person name="Coutinho P.M."/>
            <person name="Henrissat B."/>
            <person name="Martin F."/>
            <person name="Thomas P.D."/>
            <person name="Tyler B.M."/>
            <person name="De Vries R.P."/>
            <person name="Kamoun S."/>
            <person name="Yandell M."/>
            <person name="Tisserat N."/>
            <person name="Buell C.R."/>
        </authorList>
    </citation>
    <scope>NUCLEOTIDE SEQUENCE</scope>
    <source>
        <strain evidence="11">DAOM:BR144</strain>
    </source>
</reference>
<dbReference type="PANTHER" id="PTHR46346:SF1">
    <property type="entry name" value="PHOSPHATIDYLINOSITOL N-ACETYLGLUCOSAMINYLTRANSFERASE SUBUNIT P"/>
    <property type="match status" value="1"/>
</dbReference>
<evidence type="ECO:0000256" key="3">
    <source>
        <dbReference type="ARBA" id="ARBA00022502"/>
    </source>
</evidence>
<proteinExistence type="predicted"/>
<keyword evidence="4 8" id="KW-0812">Transmembrane</keyword>
<dbReference type="FunCoup" id="K3WSG6">
    <property type="interactions" value="8"/>
</dbReference>
<dbReference type="InParanoid" id="K3WSG6"/>
<sequence length="162" mass="17886">MSASSTSAMSSAPPGALSFKELQRLQAMQMEFFGFAGWLASTLLYVLFLMWAYLPEETLEAYGLTYYPSKHWALAMPSMLVVTYLFSIVVYKACNLLSTPPLDAYATVLDSHSVFLYSNNDDNNDNSLHHNGDSALDAHADAATPPICDLSIFDVNSYMLDT</sequence>
<keyword evidence="11" id="KW-1185">Reference proteome</keyword>
<dbReference type="HOGENOM" id="CLU_081616_2_1_1"/>
<accession>K3WSG6</accession>
<evidence type="ECO:0000313" key="10">
    <source>
        <dbReference type="EnsemblProtists" id="PYU1_T007910"/>
    </source>
</evidence>
<evidence type="ECO:0000313" key="11">
    <source>
        <dbReference type="Proteomes" id="UP000019132"/>
    </source>
</evidence>
<dbReference type="OMA" id="EPWLCHI"/>
<dbReference type="UniPathway" id="UPA00196"/>
<dbReference type="InterPro" id="IPR013717">
    <property type="entry name" value="PIG-P"/>
</dbReference>
<name>K3WSG6_GLOUD</name>
<dbReference type="PANTHER" id="PTHR46346">
    <property type="entry name" value="PHOSPHATIDYLINOSITOL N-ACETYLGLUCOSAMINYLTRANSFERASE SUBUNIT P"/>
    <property type="match status" value="1"/>
</dbReference>
<dbReference type="AlphaFoldDB" id="K3WSG6"/>
<dbReference type="GO" id="GO:0005783">
    <property type="term" value="C:endoplasmic reticulum"/>
    <property type="evidence" value="ECO:0007669"/>
    <property type="project" value="TreeGrafter"/>
</dbReference>
<keyword evidence="7" id="KW-0808">Transferase</keyword>
<dbReference type="STRING" id="431595.K3WSG6"/>
<dbReference type="VEuPathDB" id="FungiDB:PYU1_G007894"/>
<keyword evidence="3 7" id="KW-0337">GPI-anchor biosynthesis</keyword>
<evidence type="ECO:0000256" key="6">
    <source>
        <dbReference type="ARBA" id="ARBA00023136"/>
    </source>
</evidence>
<reference evidence="10" key="3">
    <citation type="submission" date="2015-02" db="UniProtKB">
        <authorList>
            <consortium name="EnsemblProtists"/>
        </authorList>
    </citation>
    <scope>IDENTIFICATION</scope>
    <source>
        <strain evidence="10">DAOM BR144</strain>
    </source>
</reference>
<dbReference type="EMBL" id="GL376617">
    <property type="status" value="NOT_ANNOTATED_CDS"/>
    <property type="molecule type" value="Genomic_DNA"/>
</dbReference>
<feature type="transmembrane region" description="Helical" evidence="8">
    <location>
        <begin position="72"/>
        <end position="91"/>
    </location>
</feature>
<protein>
    <recommendedName>
        <fullName evidence="9">PIG-P domain-containing protein</fullName>
    </recommendedName>
</protein>
<dbReference type="Pfam" id="PF08510">
    <property type="entry name" value="PIG-P"/>
    <property type="match status" value="1"/>
</dbReference>
<dbReference type="InterPro" id="IPR016542">
    <property type="entry name" value="PIG-P_GPI19"/>
</dbReference>
<feature type="domain" description="PIG-P" evidence="9">
    <location>
        <begin position="30"/>
        <end position="159"/>
    </location>
</feature>
<keyword evidence="5 8" id="KW-1133">Transmembrane helix</keyword>
<dbReference type="Proteomes" id="UP000019132">
    <property type="component" value="Unassembled WGS sequence"/>
</dbReference>
<dbReference type="GO" id="GO:0006506">
    <property type="term" value="P:GPI anchor biosynthetic process"/>
    <property type="evidence" value="ECO:0007669"/>
    <property type="project" value="UniProtKB-UniPathway"/>
</dbReference>
<evidence type="ECO:0000256" key="7">
    <source>
        <dbReference type="PIRNR" id="PIRNR008765"/>
    </source>
</evidence>